<gene>
    <name evidence="2" type="ORF">A2482_01685</name>
</gene>
<protein>
    <submittedName>
        <fullName evidence="2">Uncharacterized protein</fullName>
    </submittedName>
</protein>
<comment type="caution">
    <text evidence="2">The sequence shown here is derived from an EMBL/GenBank/DDBJ whole genome shotgun (WGS) entry which is preliminary data.</text>
</comment>
<accession>A0A1F5TH41</accession>
<organism evidence="2 3">
    <name type="scientific">Candidatus Falkowbacteria bacterium RIFOXYC2_FULL_48_21</name>
    <dbReference type="NCBI Taxonomy" id="1798005"/>
    <lineage>
        <taxon>Bacteria</taxon>
        <taxon>Candidatus Falkowiibacteriota</taxon>
    </lineage>
</organism>
<keyword evidence="1" id="KW-0472">Membrane</keyword>
<keyword evidence="1" id="KW-1133">Transmembrane helix</keyword>
<evidence type="ECO:0000256" key="1">
    <source>
        <dbReference type="SAM" id="Phobius"/>
    </source>
</evidence>
<reference evidence="2 3" key="1">
    <citation type="journal article" date="2016" name="Nat. Commun.">
        <title>Thousands of microbial genomes shed light on interconnected biogeochemical processes in an aquifer system.</title>
        <authorList>
            <person name="Anantharaman K."/>
            <person name="Brown C.T."/>
            <person name="Hug L.A."/>
            <person name="Sharon I."/>
            <person name="Castelle C.J."/>
            <person name="Probst A.J."/>
            <person name="Thomas B.C."/>
            <person name="Singh A."/>
            <person name="Wilkins M.J."/>
            <person name="Karaoz U."/>
            <person name="Brodie E.L."/>
            <person name="Williams K.H."/>
            <person name="Hubbard S.S."/>
            <person name="Banfield J.F."/>
        </authorList>
    </citation>
    <scope>NUCLEOTIDE SEQUENCE [LARGE SCALE GENOMIC DNA]</scope>
</reference>
<dbReference type="EMBL" id="MFGM01000001">
    <property type="protein sequence ID" value="OGF38248.1"/>
    <property type="molecule type" value="Genomic_DNA"/>
</dbReference>
<evidence type="ECO:0000313" key="2">
    <source>
        <dbReference type="EMBL" id="OGF38248.1"/>
    </source>
</evidence>
<keyword evidence="1" id="KW-0812">Transmembrane</keyword>
<sequence>MSMMHYSKTEAFRFVYSLLLIFLFLLVAVAYFFVYRHLISQSDQSVTALTEPSISANSTLLLREDLARFLDVYFNQTDLTGEDKQRFVLAEYLRFAQYAAAADADQPLLARFVSVVEDVVAKYEAGEADFSVEEQLLAGIYQEVK</sequence>
<feature type="transmembrane region" description="Helical" evidence="1">
    <location>
        <begin position="12"/>
        <end position="34"/>
    </location>
</feature>
<dbReference type="Proteomes" id="UP000178656">
    <property type="component" value="Unassembled WGS sequence"/>
</dbReference>
<evidence type="ECO:0000313" key="3">
    <source>
        <dbReference type="Proteomes" id="UP000178656"/>
    </source>
</evidence>
<proteinExistence type="predicted"/>
<name>A0A1F5TH41_9BACT</name>
<dbReference type="AlphaFoldDB" id="A0A1F5TH41"/>